<protein>
    <submittedName>
        <fullName evidence="1">(Mediterranean fruit fly) hypothetical protein</fullName>
    </submittedName>
</protein>
<proteinExistence type="predicted"/>
<gene>
    <name evidence="1" type="ORF">CCAP1982_LOCUS6749</name>
</gene>
<evidence type="ECO:0000313" key="1">
    <source>
        <dbReference type="EMBL" id="CAD6998138.1"/>
    </source>
</evidence>
<accession>A0A811UIJ6</accession>
<comment type="caution">
    <text evidence="1">The sequence shown here is derived from an EMBL/GenBank/DDBJ whole genome shotgun (WGS) entry which is preliminary data.</text>
</comment>
<dbReference type="EMBL" id="CAJHJT010000012">
    <property type="protein sequence ID" value="CAD6998138.1"/>
    <property type="molecule type" value="Genomic_DNA"/>
</dbReference>
<keyword evidence="2" id="KW-1185">Reference proteome</keyword>
<name>A0A811UIJ6_CERCA</name>
<evidence type="ECO:0000313" key="2">
    <source>
        <dbReference type="Proteomes" id="UP000606786"/>
    </source>
</evidence>
<organism evidence="1 2">
    <name type="scientific">Ceratitis capitata</name>
    <name type="common">Mediterranean fruit fly</name>
    <name type="synonym">Tephritis capitata</name>
    <dbReference type="NCBI Taxonomy" id="7213"/>
    <lineage>
        <taxon>Eukaryota</taxon>
        <taxon>Metazoa</taxon>
        <taxon>Ecdysozoa</taxon>
        <taxon>Arthropoda</taxon>
        <taxon>Hexapoda</taxon>
        <taxon>Insecta</taxon>
        <taxon>Pterygota</taxon>
        <taxon>Neoptera</taxon>
        <taxon>Endopterygota</taxon>
        <taxon>Diptera</taxon>
        <taxon>Brachycera</taxon>
        <taxon>Muscomorpha</taxon>
        <taxon>Tephritoidea</taxon>
        <taxon>Tephritidae</taxon>
        <taxon>Ceratitis</taxon>
        <taxon>Ceratitis</taxon>
    </lineage>
</organism>
<dbReference type="Proteomes" id="UP000606786">
    <property type="component" value="Unassembled WGS sequence"/>
</dbReference>
<sequence>MAAYIVTPSNALKLSRCNKQPTPTLPPQRWLVVCVCMQQSHHHCAISNITVIINYHSKLLHSASALGQRKQEQFMGYRTGRCGTKSKKKRFGYSFLKHL</sequence>
<dbReference type="AlphaFoldDB" id="A0A811UIJ6"/>
<reference evidence="1" key="1">
    <citation type="submission" date="2020-11" db="EMBL/GenBank/DDBJ databases">
        <authorList>
            <person name="Whitehead M."/>
        </authorList>
    </citation>
    <scope>NUCLEOTIDE SEQUENCE</scope>
    <source>
        <strain evidence="1">EGII</strain>
    </source>
</reference>